<dbReference type="SUPFAM" id="SSF46689">
    <property type="entry name" value="Homeodomain-like"/>
    <property type="match status" value="1"/>
</dbReference>
<feature type="DNA-binding region" description="Homeobox" evidence="5">
    <location>
        <begin position="3"/>
        <end position="45"/>
    </location>
</feature>
<keyword evidence="2 5" id="KW-0238">DNA-binding</keyword>
<dbReference type="CDD" id="cd00086">
    <property type="entry name" value="homeodomain"/>
    <property type="match status" value="1"/>
</dbReference>
<dbReference type="GO" id="GO:0005634">
    <property type="term" value="C:nucleus"/>
    <property type="evidence" value="ECO:0007669"/>
    <property type="project" value="UniProtKB-SubCell"/>
</dbReference>
<dbReference type="EMBL" id="EAAA01002846">
    <property type="status" value="NOT_ANNOTATED_CDS"/>
    <property type="molecule type" value="Genomic_DNA"/>
</dbReference>
<dbReference type="HOGENOM" id="CLU_1562336_0_0_1"/>
<evidence type="ECO:0000313" key="10">
    <source>
        <dbReference type="Proteomes" id="UP000008144"/>
    </source>
</evidence>
<dbReference type="STRING" id="7719.ENSCINP00000025882"/>
<dbReference type="GO" id="GO:0000981">
    <property type="term" value="F:DNA-binding transcription factor activity, RNA polymerase II-specific"/>
    <property type="evidence" value="ECO:0007669"/>
    <property type="project" value="InterPro"/>
</dbReference>
<evidence type="ECO:0000259" key="8">
    <source>
        <dbReference type="PROSITE" id="PS50071"/>
    </source>
</evidence>
<dbReference type="PANTHER" id="PTHR24208">
    <property type="entry name" value="LIM/HOMEOBOX PROTEIN LHX"/>
    <property type="match status" value="1"/>
</dbReference>
<dbReference type="Pfam" id="PF00046">
    <property type="entry name" value="Homeodomain"/>
    <property type="match status" value="1"/>
</dbReference>
<evidence type="ECO:0000313" key="9">
    <source>
        <dbReference type="Ensembl" id="ENSCINP00000025882.2"/>
    </source>
</evidence>
<feature type="compositionally biased region" description="Polar residues" evidence="7">
    <location>
        <begin position="47"/>
        <end position="78"/>
    </location>
</feature>
<feature type="region of interest" description="Disordered" evidence="7">
    <location>
        <begin position="41"/>
        <end position="92"/>
    </location>
</feature>
<feature type="compositionally biased region" description="Low complexity" evidence="7">
    <location>
        <begin position="79"/>
        <end position="92"/>
    </location>
</feature>
<accession>F6XAB9</accession>
<dbReference type="AlphaFoldDB" id="F6XAB9"/>
<protein>
    <recommendedName>
        <fullName evidence="8">Homeobox domain-containing protein</fullName>
    </recommendedName>
</protein>
<keyword evidence="3 5" id="KW-0371">Homeobox</keyword>
<reference evidence="9" key="2">
    <citation type="journal article" date="2008" name="Genome Biol.">
        <title>Improved genome assembly and evidence-based global gene model set for the chordate Ciona intestinalis: new insight into intron and operon populations.</title>
        <authorList>
            <person name="Satou Y."/>
            <person name="Mineta K."/>
            <person name="Ogasawara M."/>
            <person name="Sasakura Y."/>
            <person name="Shoguchi E."/>
            <person name="Ueno K."/>
            <person name="Yamada L."/>
            <person name="Matsumoto J."/>
            <person name="Wasserscheid J."/>
            <person name="Dewar K."/>
            <person name="Wiley G.B."/>
            <person name="Macmil S.L."/>
            <person name="Roe B.A."/>
            <person name="Zeller R.W."/>
            <person name="Hastings K.E."/>
            <person name="Lemaire P."/>
            <person name="Lindquist E."/>
            <person name="Endo T."/>
            <person name="Hotta K."/>
            <person name="Inaba K."/>
        </authorList>
    </citation>
    <scope>NUCLEOTIDE SEQUENCE [LARGE SCALE GENOMIC DNA]</scope>
    <source>
        <strain evidence="9">wild type</strain>
    </source>
</reference>
<organism evidence="9 10">
    <name type="scientific">Ciona intestinalis</name>
    <name type="common">Transparent sea squirt</name>
    <name type="synonym">Ascidia intestinalis</name>
    <dbReference type="NCBI Taxonomy" id="7719"/>
    <lineage>
        <taxon>Eukaryota</taxon>
        <taxon>Metazoa</taxon>
        <taxon>Chordata</taxon>
        <taxon>Tunicata</taxon>
        <taxon>Ascidiacea</taxon>
        <taxon>Phlebobranchia</taxon>
        <taxon>Cionidae</taxon>
        <taxon>Ciona</taxon>
    </lineage>
</organism>
<proteinExistence type="predicted"/>
<dbReference type="PROSITE" id="PS00027">
    <property type="entry name" value="HOMEOBOX_1"/>
    <property type="match status" value="1"/>
</dbReference>
<reference evidence="9" key="4">
    <citation type="submission" date="2025-09" db="UniProtKB">
        <authorList>
            <consortium name="Ensembl"/>
        </authorList>
    </citation>
    <scope>IDENTIFICATION</scope>
</reference>
<evidence type="ECO:0000256" key="4">
    <source>
        <dbReference type="ARBA" id="ARBA00023242"/>
    </source>
</evidence>
<evidence type="ECO:0000256" key="1">
    <source>
        <dbReference type="ARBA" id="ARBA00004123"/>
    </source>
</evidence>
<dbReference type="InterPro" id="IPR017970">
    <property type="entry name" value="Homeobox_CS"/>
</dbReference>
<evidence type="ECO:0000256" key="3">
    <source>
        <dbReference type="ARBA" id="ARBA00023155"/>
    </source>
</evidence>
<dbReference type="GeneTree" id="ENSGT00940000165771"/>
<dbReference type="InterPro" id="IPR001356">
    <property type="entry name" value="HD"/>
</dbReference>
<keyword evidence="10" id="KW-1185">Reference proteome</keyword>
<dbReference type="PANTHER" id="PTHR24208:SF168">
    <property type="entry name" value="PROTEIN APTEROUS"/>
    <property type="match status" value="1"/>
</dbReference>
<feature type="domain" description="Homeobox" evidence="8">
    <location>
        <begin position="1"/>
        <end position="44"/>
    </location>
</feature>
<dbReference type="GO" id="GO:0003677">
    <property type="term" value="F:DNA binding"/>
    <property type="evidence" value="ECO:0007669"/>
    <property type="project" value="UniProtKB-UniRule"/>
</dbReference>
<dbReference type="OMA" id="MKAYFHQ"/>
<evidence type="ECO:0000256" key="6">
    <source>
        <dbReference type="RuleBase" id="RU000682"/>
    </source>
</evidence>
<sequence>MKAYFHQNHNPDAKDLKQLAQETGLTKRVLQVWFQNARAKYRRGRAQNKTTNQSFTKGSGSDVTKSENDVTTQQDSNCSDSITSSIGTSPGSDAYLYDVTSSCDDVTDTRSPNFPNTQPPTAQVSPIYPQPPYSDAQYIGSMTSLSTISTTSALSSTLESVQSAMTSPCSL</sequence>
<dbReference type="InParanoid" id="F6XAB9"/>
<dbReference type="Proteomes" id="UP000008144">
    <property type="component" value="Chromosome 9"/>
</dbReference>
<reference evidence="9" key="3">
    <citation type="submission" date="2025-08" db="UniProtKB">
        <authorList>
            <consortium name="Ensembl"/>
        </authorList>
    </citation>
    <scope>IDENTIFICATION</scope>
</reference>
<dbReference type="PROSITE" id="PS50071">
    <property type="entry name" value="HOMEOBOX_2"/>
    <property type="match status" value="1"/>
</dbReference>
<name>F6XAB9_CIOIN</name>
<dbReference type="Gene3D" id="1.10.10.60">
    <property type="entry name" value="Homeodomain-like"/>
    <property type="match status" value="1"/>
</dbReference>
<evidence type="ECO:0000256" key="5">
    <source>
        <dbReference type="PROSITE-ProRule" id="PRU00108"/>
    </source>
</evidence>
<dbReference type="InterPro" id="IPR009057">
    <property type="entry name" value="Homeodomain-like_sf"/>
</dbReference>
<reference evidence="10" key="1">
    <citation type="journal article" date="2002" name="Science">
        <title>The draft genome of Ciona intestinalis: insights into chordate and vertebrate origins.</title>
        <authorList>
            <person name="Dehal P."/>
            <person name="Satou Y."/>
            <person name="Campbell R.K."/>
            <person name="Chapman J."/>
            <person name="Degnan B."/>
            <person name="De Tomaso A."/>
            <person name="Davidson B."/>
            <person name="Di Gregorio A."/>
            <person name="Gelpke M."/>
            <person name="Goodstein D.M."/>
            <person name="Harafuji N."/>
            <person name="Hastings K.E."/>
            <person name="Ho I."/>
            <person name="Hotta K."/>
            <person name="Huang W."/>
            <person name="Kawashima T."/>
            <person name="Lemaire P."/>
            <person name="Martinez D."/>
            <person name="Meinertzhagen I.A."/>
            <person name="Necula S."/>
            <person name="Nonaka M."/>
            <person name="Putnam N."/>
            <person name="Rash S."/>
            <person name="Saiga H."/>
            <person name="Satake M."/>
            <person name="Terry A."/>
            <person name="Yamada L."/>
            <person name="Wang H.G."/>
            <person name="Awazu S."/>
            <person name="Azumi K."/>
            <person name="Boore J."/>
            <person name="Branno M."/>
            <person name="Chin-Bow S."/>
            <person name="DeSantis R."/>
            <person name="Doyle S."/>
            <person name="Francino P."/>
            <person name="Keys D.N."/>
            <person name="Haga S."/>
            <person name="Hayashi H."/>
            <person name="Hino K."/>
            <person name="Imai K.S."/>
            <person name="Inaba K."/>
            <person name="Kano S."/>
            <person name="Kobayashi K."/>
            <person name="Kobayashi M."/>
            <person name="Lee B.I."/>
            <person name="Makabe K.W."/>
            <person name="Manohar C."/>
            <person name="Matassi G."/>
            <person name="Medina M."/>
            <person name="Mochizuki Y."/>
            <person name="Mount S."/>
            <person name="Morishita T."/>
            <person name="Miura S."/>
            <person name="Nakayama A."/>
            <person name="Nishizaka S."/>
            <person name="Nomoto H."/>
            <person name="Ohta F."/>
            <person name="Oishi K."/>
            <person name="Rigoutsos I."/>
            <person name="Sano M."/>
            <person name="Sasaki A."/>
            <person name="Sasakura Y."/>
            <person name="Shoguchi E."/>
            <person name="Shin-i T."/>
            <person name="Spagnuolo A."/>
            <person name="Stainier D."/>
            <person name="Suzuki M.M."/>
            <person name="Tassy O."/>
            <person name="Takatori N."/>
            <person name="Tokuoka M."/>
            <person name="Yagi K."/>
            <person name="Yoshizaki F."/>
            <person name="Wada S."/>
            <person name="Zhang C."/>
            <person name="Hyatt P.D."/>
            <person name="Larimer F."/>
            <person name="Detter C."/>
            <person name="Doggett N."/>
            <person name="Glavina T."/>
            <person name="Hawkins T."/>
            <person name="Richardson P."/>
            <person name="Lucas S."/>
            <person name="Kohara Y."/>
            <person name="Levine M."/>
            <person name="Satoh N."/>
            <person name="Rokhsar D.S."/>
        </authorList>
    </citation>
    <scope>NUCLEOTIDE SEQUENCE [LARGE SCALE GENOMIC DNA]</scope>
</reference>
<dbReference type="Ensembl" id="ENSCINT00000026128.2">
    <property type="protein sequence ID" value="ENSCINP00000025882.2"/>
    <property type="gene ID" value="ENSCING00000014267.2"/>
</dbReference>
<evidence type="ECO:0000256" key="7">
    <source>
        <dbReference type="SAM" id="MobiDB-lite"/>
    </source>
</evidence>
<dbReference type="InterPro" id="IPR050453">
    <property type="entry name" value="LIM_Homeobox_TF"/>
</dbReference>
<evidence type="ECO:0000256" key="2">
    <source>
        <dbReference type="ARBA" id="ARBA00023125"/>
    </source>
</evidence>
<comment type="subcellular location">
    <subcellularLocation>
        <location evidence="1 5 6">Nucleus</location>
    </subcellularLocation>
</comment>
<dbReference type="SMART" id="SM00389">
    <property type="entry name" value="HOX"/>
    <property type="match status" value="1"/>
</dbReference>
<keyword evidence="4 5" id="KW-0539">Nucleus</keyword>